<reference evidence="3" key="1">
    <citation type="journal article" date="2018" name="Nat. Microbiol.">
        <title>Leveraging single-cell genomics to expand the fungal tree of life.</title>
        <authorList>
            <person name="Ahrendt S.R."/>
            <person name="Quandt C.A."/>
            <person name="Ciobanu D."/>
            <person name="Clum A."/>
            <person name="Salamov A."/>
            <person name="Andreopoulos B."/>
            <person name="Cheng J.F."/>
            <person name="Woyke T."/>
            <person name="Pelin A."/>
            <person name="Henrissat B."/>
            <person name="Reynolds N.K."/>
            <person name="Benny G.L."/>
            <person name="Smith M.E."/>
            <person name="James T.Y."/>
            <person name="Grigoriev I.V."/>
        </authorList>
    </citation>
    <scope>NUCLEOTIDE SEQUENCE [LARGE SCALE GENOMIC DNA]</scope>
    <source>
        <strain evidence="3">RSA 468</strain>
    </source>
</reference>
<evidence type="ECO:0000256" key="1">
    <source>
        <dbReference type="SAM" id="SignalP"/>
    </source>
</evidence>
<keyword evidence="3" id="KW-1185">Reference proteome</keyword>
<evidence type="ECO:0008006" key="4">
    <source>
        <dbReference type="Google" id="ProtNLM"/>
    </source>
</evidence>
<feature type="signal peptide" evidence="1">
    <location>
        <begin position="1"/>
        <end position="21"/>
    </location>
</feature>
<dbReference type="AlphaFoldDB" id="A0A4Q0A1D4"/>
<accession>A0A4Q0A1D4</accession>
<organism evidence="2 3">
    <name type="scientific">Dimargaris cristalligena</name>
    <dbReference type="NCBI Taxonomy" id="215637"/>
    <lineage>
        <taxon>Eukaryota</taxon>
        <taxon>Fungi</taxon>
        <taxon>Fungi incertae sedis</taxon>
        <taxon>Zoopagomycota</taxon>
        <taxon>Kickxellomycotina</taxon>
        <taxon>Dimargaritomycetes</taxon>
        <taxon>Dimargaritales</taxon>
        <taxon>Dimargaritaceae</taxon>
        <taxon>Dimargaris</taxon>
    </lineage>
</organism>
<sequence>MKIVVSTLSLFWMAQLAMIAASPVLTPLDNQEALSAQENQPQVPPMVRTTSHPREPTGIFPIETLQAIAGHTDTVTLYEFLAVSRQFNSLAQFSVDYRNRMMKLQIPTVSDYTLEYDNLSQDQKHSLIDVFKFEFNLGYYPFADSYDDDNIDSKLDDISDAYQNRRLPEIKLAIEAYVDAEKIAGTRWKVVDFLALTHDQMYAMSPMLGLAVDGNIDLVVELQNRLASYCGSASFKKAFNLAWAPAKQTLFDAADAAYGIHESFECTAEQADVVQLATLFTLASVNRWDSMVHYLTSIWDTWTSAPWRLSVLGLMLLVENDINPLVYPFYHGLDETASFVREIQLCAEKFGFRHTEEQYAMKWNAALGASPDNSALFSEITECPFDSLGNKIRYDVANNAVGFVVDSDIMKGTLGDRPSVMSSDSVLAGPIPEILINTPNARFMQSALDSA</sequence>
<gene>
    <name evidence="2" type="ORF">BJ085DRAFT_30542</name>
</gene>
<feature type="chain" id="PRO_5020590595" description="F-box domain-containing protein" evidence="1">
    <location>
        <begin position="22"/>
        <end position="451"/>
    </location>
</feature>
<proteinExistence type="predicted"/>
<keyword evidence="1" id="KW-0732">Signal</keyword>
<protein>
    <recommendedName>
        <fullName evidence="4">F-box domain-containing protein</fullName>
    </recommendedName>
</protein>
<evidence type="ECO:0000313" key="3">
    <source>
        <dbReference type="Proteomes" id="UP000268162"/>
    </source>
</evidence>
<dbReference type="EMBL" id="ML002235">
    <property type="protein sequence ID" value="RKP39926.1"/>
    <property type="molecule type" value="Genomic_DNA"/>
</dbReference>
<dbReference type="Proteomes" id="UP000268162">
    <property type="component" value="Unassembled WGS sequence"/>
</dbReference>
<evidence type="ECO:0000313" key="2">
    <source>
        <dbReference type="EMBL" id="RKP39926.1"/>
    </source>
</evidence>
<name>A0A4Q0A1D4_9FUNG</name>